<comment type="caution">
    <text evidence="1">The sequence shown here is derived from an EMBL/GenBank/DDBJ whole genome shotgun (WGS) entry which is preliminary data.</text>
</comment>
<accession>A0A1X1KIT8</accession>
<dbReference type="Proteomes" id="UP000193102">
    <property type="component" value="Unassembled WGS sequence"/>
</dbReference>
<evidence type="ECO:0000313" key="1">
    <source>
        <dbReference type="EMBL" id="ORO99363.1"/>
    </source>
</evidence>
<sequence length="99" mass="11762">MYKAYKVYKTIAKPLVLLTLFFIHFQKQVYKICKKRIKKELKMKIKLFHQRYKQALWDLESQVNGFMAGVEVIDVKYTEATVGDSEDMDSLTSVMVLYR</sequence>
<evidence type="ECO:0008006" key="3">
    <source>
        <dbReference type="Google" id="ProtNLM"/>
    </source>
</evidence>
<organism evidence="1 2">
    <name type="scientific">Streptococcus mitis</name>
    <dbReference type="NCBI Taxonomy" id="28037"/>
    <lineage>
        <taxon>Bacteria</taxon>
        <taxon>Bacillati</taxon>
        <taxon>Bacillota</taxon>
        <taxon>Bacilli</taxon>
        <taxon>Lactobacillales</taxon>
        <taxon>Streptococcaceae</taxon>
        <taxon>Streptococcus</taxon>
        <taxon>Streptococcus mitis group</taxon>
    </lineage>
</organism>
<name>A0A1X1KIT8_STRMT</name>
<evidence type="ECO:0000313" key="2">
    <source>
        <dbReference type="Proteomes" id="UP000193102"/>
    </source>
</evidence>
<gene>
    <name evidence="1" type="ORF">B7697_04245</name>
</gene>
<dbReference type="EMBL" id="NCVI01000019">
    <property type="protein sequence ID" value="ORO99363.1"/>
    <property type="molecule type" value="Genomic_DNA"/>
</dbReference>
<proteinExistence type="predicted"/>
<dbReference type="AlphaFoldDB" id="A0A1X1KIT8"/>
<protein>
    <recommendedName>
        <fullName evidence="3">Phage protein</fullName>
    </recommendedName>
</protein>
<reference evidence="1 2" key="1">
    <citation type="journal article" date="2016" name="Eur. J. Clin. Microbiol. Infect. Dis.">
        <title>Whole genome sequencing as a tool for phylogenetic analysis of clinical strains of Mitis group streptococci.</title>
        <authorList>
            <person name="Rasmussen L.H."/>
            <person name="Dargis R."/>
            <person name="Hojholt K."/>
            <person name="Christensen J.J."/>
            <person name="Skovgaard O."/>
            <person name="Justesen U.S."/>
            <person name="Rosenvinge F.S."/>
            <person name="Moser C."/>
            <person name="Lukjancenko O."/>
            <person name="Rasmussen S."/>
            <person name="Nielsen X.C."/>
        </authorList>
    </citation>
    <scope>NUCLEOTIDE SEQUENCE [LARGE SCALE GENOMIC DNA]</scope>
    <source>
        <strain evidence="1 2">RH_17024_08</strain>
    </source>
</reference>